<keyword evidence="8 10" id="KW-0139">CF(1)</keyword>
<keyword evidence="5 10" id="KW-0375">Hydrogen ion transport</keyword>
<dbReference type="EMBL" id="JBGLYH010000051">
    <property type="protein sequence ID" value="MEZ7198070.1"/>
    <property type="molecule type" value="Genomic_DNA"/>
</dbReference>
<comment type="subcellular location">
    <subcellularLocation>
        <location evidence="10">Cell membrane</location>
        <topology evidence="10">Peripheral membrane protein</topology>
    </subcellularLocation>
    <subcellularLocation>
        <location evidence="2">Membrane</location>
        <topology evidence="2">Peripheral membrane protein</topology>
    </subcellularLocation>
</comment>
<evidence type="ECO:0000313" key="12">
    <source>
        <dbReference type="Proteomes" id="UP001568698"/>
    </source>
</evidence>
<keyword evidence="12" id="KW-1185">Reference proteome</keyword>
<sequence>MASLRDVQNQITGVKKTKQITKAMNMVASAKLRNAQERIERFRPYANKFYEMLGDLAAGADESVHPLLEVREEVKTVGIMVATSDRGLCGAFNINIINTAKRLARAKAAEGKTVKVWCIGKKARDAFRKLDYEIVRAEADAMTTFDFTLAASVGNELIAGYVSGDLDEVHVCFGEFQSMAKQPPVDLTVLPMAAQEEAEGQGESGATGDYLYEPSVEGLLAELLPRFIKVQVYRGLLDTSASEHAARMAAMDNATKACDELTGSLTLLYNKTRQAAITGDLMDIVGGVEALKG</sequence>
<dbReference type="CDD" id="cd12151">
    <property type="entry name" value="F1-ATPase_gamma"/>
    <property type="match status" value="1"/>
</dbReference>
<dbReference type="PRINTS" id="PR00126">
    <property type="entry name" value="ATPASEGAMMA"/>
</dbReference>
<dbReference type="NCBIfam" id="NF009957">
    <property type="entry name" value="PRK13424.1"/>
    <property type="match status" value="1"/>
</dbReference>
<dbReference type="PANTHER" id="PTHR11693">
    <property type="entry name" value="ATP SYNTHASE GAMMA CHAIN"/>
    <property type="match status" value="1"/>
</dbReference>
<keyword evidence="10" id="KW-1003">Cell membrane</keyword>
<protein>
    <recommendedName>
        <fullName evidence="10">ATP synthase gamma chain</fullName>
    </recommendedName>
    <alternativeName>
        <fullName evidence="10">ATP synthase F1 sector gamma subunit</fullName>
    </alternativeName>
    <alternativeName>
        <fullName evidence="10">F-ATPase gamma subunit</fullName>
    </alternativeName>
</protein>
<dbReference type="Pfam" id="PF00231">
    <property type="entry name" value="ATP-synt"/>
    <property type="match status" value="1"/>
</dbReference>
<dbReference type="SUPFAM" id="SSF52943">
    <property type="entry name" value="ATP synthase (F1-ATPase), gamma subunit"/>
    <property type="match status" value="1"/>
</dbReference>
<comment type="function">
    <text evidence="1 10">Produces ATP from ADP in the presence of a proton gradient across the membrane. The gamma chain is believed to be important in regulating ATPase activity and the flow of protons through the CF(0) complex.</text>
</comment>
<dbReference type="InterPro" id="IPR035968">
    <property type="entry name" value="ATP_synth_F1_ATPase_gsu"/>
</dbReference>
<comment type="caution">
    <text evidence="11">The sequence shown here is derived from an EMBL/GenBank/DDBJ whole genome shotgun (WGS) entry which is preliminary data.</text>
</comment>
<accession>A0ABV4K7P0</accession>
<evidence type="ECO:0000313" key="11">
    <source>
        <dbReference type="EMBL" id="MEZ7198070.1"/>
    </source>
</evidence>
<evidence type="ECO:0000256" key="1">
    <source>
        <dbReference type="ARBA" id="ARBA00003456"/>
    </source>
</evidence>
<evidence type="ECO:0000256" key="9">
    <source>
        <dbReference type="ARBA" id="ARBA00023310"/>
    </source>
</evidence>
<evidence type="ECO:0000256" key="8">
    <source>
        <dbReference type="ARBA" id="ARBA00023196"/>
    </source>
</evidence>
<evidence type="ECO:0000256" key="2">
    <source>
        <dbReference type="ARBA" id="ARBA00004170"/>
    </source>
</evidence>
<keyword evidence="6 10" id="KW-0406">Ion transport</keyword>
<comment type="subunit">
    <text evidence="10">F-type ATPases have 2 components, CF(1) - the catalytic core - and CF(0) - the membrane proton channel. CF(1) has five subunits: alpha(3), beta(3), gamma(1), delta(1), epsilon(1). CF(0) has three main subunits: a, b and c.</text>
</comment>
<evidence type="ECO:0000256" key="10">
    <source>
        <dbReference type="HAMAP-Rule" id="MF_00815"/>
    </source>
</evidence>
<dbReference type="Gene3D" id="1.10.287.80">
    <property type="entry name" value="ATP synthase, gamma subunit, helix hairpin domain"/>
    <property type="match status" value="2"/>
</dbReference>
<keyword evidence="4 10" id="KW-0813">Transport</keyword>
<dbReference type="HAMAP" id="MF_00815">
    <property type="entry name" value="ATP_synth_gamma_bact"/>
    <property type="match status" value="1"/>
</dbReference>
<proteinExistence type="inferred from homology"/>
<gene>
    <name evidence="10" type="primary">atpG</name>
    <name evidence="11" type="ORF">AB6M95_15050</name>
</gene>
<keyword evidence="9 10" id="KW-0066">ATP synthesis</keyword>
<name>A0ABV4K7P0_9BACT</name>
<evidence type="ECO:0000256" key="4">
    <source>
        <dbReference type="ARBA" id="ARBA00022448"/>
    </source>
</evidence>
<organism evidence="11 12">
    <name type="scientific">Pseudodesulfovibrio karagichevae</name>
    <dbReference type="NCBI Taxonomy" id="3239305"/>
    <lineage>
        <taxon>Bacteria</taxon>
        <taxon>Pseudomonadati</taxon>
        <taxon>Thermodesulfobacteriota</taxon>
        <taxon>Desulfovibrionia</taxon>
        <taxon>Desulfovibrionales</taxon>
        <taxon>Desulfovibrionaceae</taxon>
    </lineage>
</organism>
<keyword evidence="7 10" id="KW-0472">Membrane</keyword>
<evidence type="ECO:0000256" key="3">
    <source>
        <dbReference type="ARBA" id="ARBA00007681"/>
    </source>
</evidence>
<evidence type="ECO:0000256" key="6">
    <source>
        <dbReference type="ARBA" id="ARBA00023065"/>
    </source>
</evidence>
<dbReference type="NCBIfam" id="TIGR01146">
    <property type="entry name" value="ATPsyn_F1gamma"/>
    <property type="match status" value="1"/>
</dbReference>
<dbReference type="InterPro" id="IPR000131">
    <property type="entry name" value="ATP_synth_F1_gsu"/>
</dbReference>
<evidence type="ECO:0000256" key="7">
    <source>
        <dbReference type="ARBA" id="ARBA00023136"/>
    </source>
</evidence>
<comment type="similarity">
    <text evidence="3 10">Belongs to the ATPase gamma chain family.</text>
</comment>
<dbReference type="Gene3D" id="3.40.1380.10">
    <property type="match status" value="1"/>
</dbReference>
<evidence type="ECO:0000256" key="5">
    <source>
        <dbReference type="ARBA" id="ARBA00022781"/>
    </source>
</evidence>
<dbReference type="RefSeq" id="WP_371387569.1">
    <property type="nucleotide sequence ID" value="NZ_JBGLYH010000051.1"/>
</dbReference>
<reference evidence="11 12" key="1">
    <citation type="submission" date="2024-08" db="EMBL/GenBank/DDBJ databases">
        <title>Sulfate-reducing bacteria isolated from formation water of the oil field in Kazakhstan and description of Pseudodesulfovibrio sp.</title>
        <authorList>
            <person name="Bidzhieva S.K."/>
            <person name="Tourova T.P."/>
            <person name="Grouzdev D.S."/>
            <person name="Beletsky A.V."/>
            <person name="Sokolova D.S."/>
            <person name="Samigullina S.R."/>
            <person name="Poltaraus A.B."/>
            <person name="Avtukh A.N."/>
            <person name="Tereshina V.M."/>
            <person name="Zhaparov N.S."/>
            <person name="Mardanov A.V."/>
            <person name="Nazina T.N."/>
        </authorList>
    </citation>
    <scope>NUCLEOTIDE SEQUENCE [LARGE SCALE GENOMIC DNA]</scope>
    <source>
        <strain evidence="11 12">9FUS</strain>
    </source>
</reference>
<dbReference type="PANTHER" id="PTHR11693:SF22">
    <property type="entry name" value="ATP SYNTHASE SUBUNIT GAMMA, MITOCHONDRIAL"/>
    <property type="match status" value="1"/>
</dbReference>
<dbReference type="Proteomes" id="UP001568698">
    <property type="component" value="Unassembled WGS sequence"/>
</dbReference>